<keyword evidence="5" id="KW-1185">Reference proteome</keyword>
<comment type="caution">
    <text evidence="4">The sequence shown here is derived from an EMBL/GenBank/DDBJ whole genome shotgun (WGS) entry which is preliminary data.</text>
</comment>
<evidence type="ECO:0000313" key="5">
    <source>
        <dbReference type="Proteomes" id="UP000632138"/>
    </source>
</evidence>
<dbReference type="EMBL" id="JAENHP010000001">
    <property type="protein sequence ID" value="MBM2614010.1"/>
    <property type="molecule type" value="Genomic_DNA"/>
</dbReference>
<dbReference type="PANTHER" id="PTHR10907:SF47">
    <property type="entry name" value="REGUCALCIN"/>
    <property type="match status" value="1"/>
</dbReference>
<dbReference type="Pfam" id="PF08450">
    <property type="entry name" value="SGL"/>
    <property type="match status" value="2"/>
</dbReference>
<evidence type="ECO:0000256" key="1">
    <source>
        <dbReference type="ARBA" id="ARBA00008853"/>
    </source>
</evidence>
<dbReference type="Proteomes" id="UP000632138">
    <property type="component" value="Unassembled WGS sequence"/>
</dbReference>
<feature type="compositionally biased region" description="Low complexity" evidence="2">
    <location>
        <begin position="72"/>
        <end position="89"/>
    </location>
</feature>
<dbReference type="SUPFAM" id="SSF63829">
    <property type="entry name" value="Calcium-dependent phosphotriesterase"/>
    <property type="match status" value="1"/>
</dbReference>
<gene>
    <name evidence="4" type="ORF">JIG36_00375</name>
</gene>
<organism evidence="4 5">
    <name type="scientific">Paractinoplanes ovalisporus</name>
    <dbReference type="NCBI Taxonomy" id="2810368"/>
    <lineage>
        <taxon>Bacteria</taxon>
        <taxon>Bacillati</taxon>
        <taxon>Actinomycetota</taxon>
        <taxon>Actinomycetes</taxon>
        <taxon>Micromonosporales</taxon>
        <taxon>Micromonosporaceae</taxon>
        <taxon>Paractinoplanes</taxon>
    </lineage>
</organism>
<evidence type="ECO:0000259" key="3">
    <source>
        <dbReference type="Pfam" id="PF08450"/>
    </source>
</evidence>
<sequence length="201" mass="20370">MTLSNGLAWSPDGGTLYSIDSIPGVVYGRDYPSDAAAGVLSSAASDTTSGVASSHPSSAASDTTSGVASSHPSSDPSDTISGISSDIASGGPHGVRRELFRLSEGLPDGLCVDAIGNLWIAVWGEGRVECRTPSGDLLAVVEVDAPHTTSCAFAGDDLGTLVITTATQDLSPADLTRHPASGRLFTAGVGVKGLRTPYWIP</sequence>
<dbReference type="PANTHER" id="PTHR10907">
    <property type="entry name" value="REGUCALCIN"/>
    <property type="match status" value="1"/>
</dbReference>
<reference evidence="4 5" key="1">
    <citation type="submission" date="2021-01" db="EMBL/GenBank/DDBJ databases">
        <title>Actinoplanes sp. nov. LDG1-06 isolated from lichen.</title>
        <authorList>
            <person name="Saeng-In P."/>
            <person name="Phongsopitanun W."/>
            <person name="Kanchanasin P."/>
            <person name="Yuki M."/>
            <person name="Kudo T."/>
            <person name="Ohkuma M."/>
            <person name="Tanasupawat S."/>
        </authorList>
    </citation>
    <scope>NUCLEOTIDE SEQUENCE [LARGE SCALE GENOMIC DNA]</scope>
    <source>
        <strain evidence="4 5">LDG1-06</strain>
    </source>
</reference>
<feature type="domain" description="SMP-30/Gluconolactonase/LRE-like region" evidence="3">
    <location>
        <begin position="93"/>
        <end position="167"/>
    </location>
</feature>
<name>A0ABS2A2D6_9ACTN</name>
<dbReference type="InterPro" id="IPR013658">
    <property type="entry name" value="SGL"/>
</dbReference>
<feature type="compositionally biased region" description="Polar residues" evidence="2">
    <location>
        <begin position="46"/>
        <end position="71"/>
    </location>
</feature>
<protein>
    <submittedName>
        <fullName evidence="4">SMP-30/gluconolactonase/LRE family protein</fullName>
    </submittedName>
</protein>
<proteinExistence type="inferred from homology"/>
<feature type="domain" description="SMP-30/Gluconolactonase/LRE-like region" evidence="3">
    <location>
        <begin position="1"/>
        <end position="40"/>
    </location>
</feature>
<accession>A0ABS2A2D6</accession>
<feature type="region of interest" description="Disordered" evidence="2">
    <location>
        <begin position="46"/>
        <end position="89"/>
    </location>
</feature>
<evidence type="ECO:0000313" key="4">
    <source>
        <dbReference type="EMBL" id="MBM2614010.1"/>
    </source>
</evidence>
<dbReference type="PRINTS" id="PR01790">
    <property type="entry name" value="SMP30FAMILY"/>
</dbReference>
<dbReference type="Gene3D" id="2.120.10.30">
    <property type="entry name" value="TolB, C-terminal domain"/>
    <property type="match status" value="2"/>
</dbReference>
<evidence type="ECO:0000256" key="2">
    <source>
        <dbReference type="SAM" id="MobiDB-lite"/>
    </source>
</evidence>
<dbReference type="InterPro" id="IPR011042">
    <property type="entry name" value="6-blade_b-propeller_TolB-like"/>
</dbReference>
<comment type="similarity">
    <text evidence="1">Belongs to the SMP-30/CGR1 family.</text>
</comment>
<dbReference type="InterPro" id="IPR005511">
    <property type="entry name" value="SMP-30"/>
</dbReference>